<keyword evidence="4" id="KW-0521">NADP</keyword>
<dbReference type="GO" id="GO:0004499">
    <property type="term" value="F:N,N-dimethylaniline monooxygenase activity"/>
    <property type="evidence" value="ECO:0007669"/>
    <property type="project" value="InterPro"/>
</dbReference>
<dbReference type="InterPro" id="IPR036188">
    <property type="entry name" value="FAD/NAD-bd_sf"/>
</dbReference>
<sequence length="485" mass="53683">MKVGIVGAGISGVVAGAHLEKANIDYTVFERSSAPGGIWLYDERIDSDSPYPAVRPSGGDRDEASGSTLNLANDDSDIKHAPPGPCYDGLTNNVSTRLLKLQLNSWPPGTVDYVNHRVINDYIRDTSEKVGVNERTLYNTKVEKIEKSGAKWHFKTTTLTRDRSEPKKLDQSWSFDAIVIASGHYHVCRIPDIPGLAEWKRKWPSRVQHSKNYRRPGPFKSQNVLLIGAGTSSTDIARELGSEASTIYQTSRGGSFDLPSTLLPGNGFRVSDIESFETPPLADSENEPDLDPVDPIPYKVILRDKRVLSDIHRVIVCTGYHISLPFLSDYHSDGTPATQASDTILVTDGTQIHNLHKDIFYIPDPTLTFIGVPYFTATFTLFEFQAVALAAVLSGKAQLPSQDEMRSEYHERTREKGTGKAFHSLAGHEVQYVNSLVGWLNQDGQRLGANPVEGHTAAWHAADADRKKFLEEKLGRKFLEQIALN</sequence>
<protein>
    <recommendedName>
        <fullName evidence="9">Dimethylaniline monooxygenase</fullName>
    </recommendedName>
</protein>
<dbReference type="InterPro" id="IPR000960">
    <property type="entry name" value="Flavin_mOase"/>
</dbReference>
<dbReference type="AlphaFoldDB" id="A0A8H3G9T4"/>
<dbReference type="EMBL" id="CAJPDS010000101">
    <property type="protein sequence ID" value="CAF9937424.1"/>
    <property type="molecule type" value="Genomic_DNA"/>
</dbReference>
<proteinExistence type="inferred from homology"/>
<dbReference type="GO" id="GO:0050660">
    <property type="term" value="F:flavin adenine dinucleotide binding"/>
    <property type="evidence" value="ECO:0007669"/>
    <property type="project" value="InterPro"/>
</dbReference>
<evidence type="ECO:0008006" key="9">
    <source>
        <dbReference type="Google" id="ProtNLM"/>
    </source>
</evidence>
<dbReference type="Pfam" id="PF13450">
    <property type="entry name" value="NAD_binding_8"/>
    <property type="match status" value="1"/>
</dbReference>
<gene>
    <name evidence="7" type="ORF">HETSPECPRED_000534</name>
</gene>
<evidence type="ECO:0000256" key="1">
    <source>
        <dbReference type="ARBA" id="ARBA00009183"/>
    </source>
</evidence>
<dbReference type="PIRSF" id="PIRSF000332">
    <property type="entry name" value="FMO"/>
    <property type="match status" value="1"/>
</dbReference>
<evidence type="ECO:0000256" key="6">
    <source>
        <dbReference type="SAM" id="MobiDB-lite"/>
    </source>
</evidence>
<name>A0A8H3G9T4_9LECA</name>
<dbReference type="Pfam" id="PF00743">
    <property type="entry name" value="FMO-like"/>
    <property type="match status" value="2"/>
</dbReference>
<comment type="caution">
    <text evidence="7">The sequence shown here is derived from an EMBL/GenBank/DDBJ whole genome shotgun (WGS) entry which is preliminary data.</text>
</comment>
<organism evidence="7 8">
    <name type="scientific">Heterodermia speciosa</name>
    <dbReference type="NCBI Taxonomy" id="116794"/>
    <lineage>
        <taxon>Eukaryota</taxon>
        <taxon>Fungi</taxon>
        <taxon>Dikarya</taxon>
        <taxon>Ascomycota</taxon>
        <taxon>Pezizomycotina</taxon>
        <taxon>Lecanoromycetes</taxon>
        <taxon>OSLEUM clade</taxon>
        <taxon>Lecanoromycetidae</taxon>
        <taxon>Caliciales</taxon>
        <taxon>Physciaceae</taxon>
        <taxon>Heterodermia</taxon>
    </lineage>
</organism>
<keyword evidence="3" id="KW-0274">FAD</keyword>
<dbReference type="InterPro" id="IPR050346">
    <property type="entry name" value="FMO-like"/>
</dbReference>
<evidence type="ECO:0000256" key="2">
    <source>
        <dbReference type="ARBA" id="ARBA00022630"/>
    </source>
</evidence>
<keyword evidence="5" id="KW-0560">Oxidoreductase</keyword>
<accession>A0A8H3G9T4</accession>
<keyword evidence="8" id="KW-1185">Reference proteome</keyword>
<comment type="similarity">
    <text evidence="1">Belongs to the FMO family.</text>
</comment>
<feature type="region of interest" description="Disordered" evidence="6">
    <location>
        <begin position="50"/>
        <end position="83"/>
    </location>
</feature>
<evidence type="ECO:0000256" key="4">
    <source>
        <dbReference type="ARBA" id="ARBA00022857"/>
    </source>
</evidence>
<evidence type="ECO:0000313" key="8">
    <source>
        <dbReference type="Proteomes" id="UP000664521"/>
    </source>
</evidence>
<dbReference type="PANTHER" id="PTHR23023">
    <property type="entry name" value="DIMETHYLANILINE MONOOXYGENASE"/>
    <property type="match status" value="1"/>
</dbReference>
<keyword evidence="2" id="KW-0285">Flavoprotein</keyword>
<dbReference type="Proteomes" id="UP000664521">
    <property type="component" value="Unassembled WGS sequence"/>
</dbReference>
<evidence type="ECO:0000313" key="7">
    <source>
        <dbReference type="EMBL" id="CAF9937424.1"/>
    </source>
</evidence>
<dbReference type="GO" id="GO:0050661">
    <property type="term" value="F:NADP binding"/>
    <property type="evidence" value="ECO:0007669"/>
    <property type="project" value="InterPro"/>
</dbReference>
<reference evidence="7" key="1">
    <citation type="submission" date="2021-03" db="EMBL/GenBank/DDBJ databases">
        <authorList>
            <person name="Tagirdzhanova G."/>
        </authorList>
    </citation>
    <scope>NUCLEOTIDE SEQUENCE</scope>
</reference>
<dbReference type="OrthoDB" id="66881at2759"/>
<dbReference type="SUPFAM" id="SSF51905">
    <property type="entry name" value="FAD/NAD(P)-binding domain"/>
    <property type="match status" value="2"/>
</dbReference>
<dbReference type="PRINTS" id="PR00419">
    <property type="entry name" value="ADXRDTASE"/>
</dbReference>
<dbReference type="Gene3D" id="3.50.50.60">
    <property type="entry name" value="FAD/NAD(P)-binding domain"/>
    <property type="match status" value="2"/>
</dbReference>
<evidence type="ECO:0000256" key="5">
    <source>
        <dbReference type="ARBA" id="ARBA00023002"/>
    </source>
</evidence>
<dbReference type="InterPro" id="IPR020946">
    <property type="entry name" value="Flavin_mOase-like"/>
</dbReference>
<evidence type="ECO:0000256" key="3">
    <source>
        <dbReference type="ARBA" id="ARBA00022827"/>
    </source>
</evidence>